<dbReference type="EMBL" id="JBEWTB010000002">
    <property type="protein sequence ID" value="MET4757264.1"/>
    <property type="molecule type" value="Genomic_DNA"/>
</dbReference>
<dbReference type="Pfam" id="PF01418">
    <property type="entry name" value="HTH_6"/>
    <property type="match status" value="1"/>
</dbReference>
<evidence type="ECO:0000313" key="7">
    <source>
        <dbReference type="Proteomes" id="UP001549366"/>
    </source>
</evidence>
<dbReference type="PANTHER" id="PTHR30514:SF1">
    <property type="entry name" value="HTH-TYPE TRANSCRIPTIONAL REGULATOR HEXR-RELATED"/>
    <property type="match status" value="1"/>
</dbReference>
<dbReference type="InterPro" id="IPR009057">
    <property type="entry name" value="Homeodomain-like_sf"/>
</dbReference>
<dbReference type="Gene3D" id="1.10.10.10">
    <property type="entry name" value="Winged helix-like DNA-binding domain superfamily/Winged helix DNA-binding domain"/>
    <property type="match status" value="1"/>
</dbReference>
<dbReference type="Proteomes" id="UP001549366">
    <property type="component" value="Unassembled WGS sequence"/>
</dbReference>
<evidence type="ECO:0000259" key="5">
    <source>
        <dbReference type="PROSITE" id="PS51464"/>
    </source>
</evidence>
<protein>
    <submittedName>
        <fullName evidence="6">RpiR family carbohydrate utilization transcriptional regulator</fullName>
    </submittedName>
</protein>
<dbReference type="InterPro" id="IPR036388">
    <property type="entry name" value="WH-like_DNA-bd_sf"/>
</dbReference>
<comment type="caution">
    <text evidence="6">The sequence shown here is derived from an EMBL/GenBank/DDBJ whole genome shotgun (WGS) entry which is preliminary data.</text>
</comment>
<proteinExistence type="predicted"/>
<dbReference type="InterPro" id="IPR035472">
    <property type="entry name" value="RpiR-like_SIS"/>
</dbReference>
<dbReference type="SUPFAM" id="SSF46689">
    <property type="entry name" value="Homeodomain-like"/>
    <property type="match status" value="1"/>
</dbReference>
<dbReference type="InterPro" id="IPR000281">
    <property type="entry name" value="HTH_RpiR"/>
</dbReference>
<evidence type="ECO:0000256" key="3">
    <source>
        <dbReference type="ARBA" id="ARBA00023163"/>
    </source>
</evidence>
<evidence type="ECO:0000256" key="2">
    <source>
        <dbReference type="ARBA" id="ARBA00023125"/>
    </source>
</evidence>
<keyword evidence="2" id="KW-0238">DNA-binding</keyword>
<organism evidence="6 7">
    <name type="scientific">Endozoicomonas lisbonensis</name>
    <dbReference type="NCBI Taxonomy" id="3120522"/>
    <lineage>
        <taxon>Bacteria</taxon>
        <taxon>Pseudomonadati</taxon>
        <taxon>Pseudomonadota</taxon>
        <taxon>Gammaproteobacteria</taxon>
        <taxon>Oceanospirillales</taxon>
        <taxon>Endozoicomonadaceae</taxon>
        <taxon>Endozoicomonas</taxon>
    </lineage>
</organism>
<dbReference type="Gene3D" id="3.40.50.10490">
    <property type="entry name" value="Glucose-6-phosphate isomerase like protein, domain 1"/>
    <property type="match status" value="1"/>
</dbReference>
<dbReference type="PANTHER" id="PTHR30514">
    <property type="entry name" value="GLUCOKINASE"/>
    <property type="match status" value="1"/>
</dbReference>
<dbReference type="SUPFAM" id="SSF53697">
    <property type="entry name" value="SIS domain"/>
    <property type="match status" value="1"/>
</dbReference>
<feature type="domain" description="HTH rpiR-type" evidence="4">
    <location>
        <begin position="2"/>
        <end position="78"/>
    </location>
</feature>
<feature type="domain" description="SIS" evidence="5">
    <location>
        <begin position="126"/>
        <end position="265"/>
    </location>
</feature>
<name>A0ABV2SIR0_9GAMM</name>
<evidence type="ECO:0000259" key="4">
    <source>
        <dbReference type="PROSITE" id="PS51071"/>
    </source>
</evidence>
<dbReference type="RefSeq" id="WP_354007430.1">
    <property type="nucleotide sequence ID" value="NZ_JBEWTA010000001.1"/>
</dbReference>
<dbReference type="InterPro" id="IPR047640">
    <property type="entry name" value="RpiR-like"/>
</dbReference>
<gene>
    <name evidence="6" type="ORF">V5J35_002456</name>
</gene>
<keyword evidence="3" id="KW-0804">Transcription</keyword>
<evidence type="ECO:0000313" key="6">
    <source>
        <dbReference type="EMBL" id="MET4757264.1"/>
    </source>
</evidence>
<keyword evidence="7" id="KW-1185">Reference proteome</keyword>
<evidence type="ECO:0000256" key="1">
    <source>
        <dbReference type="ARBA" id="ARBA00023015"/>
    </source>
</evidence>
<dbReference type="InterPro" id="IPR001347">
    <property type="entry name" value="SIS_dom"/>
</dbReference>
<dbReference type="CDD" id="cd05013">
    <property type="entry name" value="SIS_RpiR"/>
    <property type="match status" value="1"/>
</dbReference>
<dbReference type="InterPro" id="IPR046348">
    <property type="entry name" value="SIS_dom_sf"/>
</dbReference>
<accession>A0ABV2SIR0</accession>
<sequence length="285" mass="31069">MNDPIIAVQQGYSSLRRSEKKVADFVLKCPHESLNCSIADLAKKTQVSEPTVIRFCKAIGCAGYQDFRLKLAKTVGSSDTSTPQFAEFSLNPDDSMEDLSRKVFDSSIREILQVKHALNTGLIDTATQAIARARRVEFFGFGASGMVAQDAQHKFMRLKPLTFASSDPHLQLISASTMTEADVVIAISQSGRSRELLQSVKQARTKGATIIGVCSVNTPLAEYCHIPLSIEARENTALFTPLSSRIAHLIVIDVLATGVAVLKQPEVSEQLRNIKQSLSASKTET</sequence>
<reference evidence="6 7" key="1">
    <citation type="submission" date="2024-06" db="EMBL/GenBank/DDBJ databases">
        <title>Genomic Encyclopedia of Type Strains, Phase V (KMG-V): Genome sequencing to study the core and pangenomes of soil and plant-associated prokaryotes.</title>
        <authorList>
            <person name="Whitman W."/>
        </authorList>
    </citation>
    <scope>NUCLEOTIDE SEQUENCE [LARGE SCALE GENOMIC DNA]</scope>
    <source>
        <strain evidence="6 7">NE40</strain>
    </source>
</reference>
<dbReference type="Pfam" id="PF01380">
    <property type="entry name" value="SIS"/>
    <property type="match status" value="1"/>
</dbReference>
<dbReference type="PROSITE" id="PS51464">
    <property type="entry name" value="SIS"/>
    <property type="match status" value="1"/>
</dbReference>
<dbReference type="PROSITE" id="PS51071">
    <property type="entry name" value="HTH_RPIR"/>
    <property type="match status" value="1"/>
</dbReference>
<keyword evidence="1" id="KW-0805">Transcription regulation</keyword>